<proteinExistence type="predicted"/>
<name>A0A167EJC2_9BACL</name>
<dbReference type="KEGG" id="pcx:LPB68_21895"/>
<evidence type="ECO:0008006" key="3">
    <source>
        <dbReference type="Google" id="ProtNLM"/>
    </source>
</evidence>
<keyword evidence="2" id="KW-1185">Reference proteome</keyword>
<dbReference type="Proteomes" id="UP000077134">
    <property type="component" value="Unassembled WGS sequence"/>
</dbReference>
<dbReference type="OrthoDB" id="2470416at2"/>
<sequence>MESTITIRSEIEDYIRRTGKGINGLSQSFGLNKGILSAIINRNPPKPISVRQLDIITAGMELPEGALYELYIDEIIVSNPLNWRRLKPFLQRCAELEKYNCIEEVLQGLVDDLSFIPGIFNTAELLYEQGLIQAALMLYECVAEGEKYQHSERLAICQYRIFKTKLGQDNTINLKIASQFEPFMNRLPEDEQLDALRDLGNVYTTLHAWKRVDEIANQLENLVSIIYKVECESNKYDESNRKTKYPLVVYYGQVYLMKVAVYDNAKDYEQAKEYNNRYANLSWFMGLGAEGKVCVNNFRMWSKANAYVFDLKTGKTDTLSEYVSYIEDKEYEILPGLEMIMKSANEYNLNVDHILLQFEDRISSYFQSDFVGEGYKQQFSMDRYTTFFYELAYYYFKNSRQEMAITYVLASLGFAVKINNKACIILCMKLFEELRDFASMEVLHKYKNTIKGVHEDAENDIFFVGS</sequence>
<evidence type="ECO:0000313" key="1">
    <source>
        <dbReference type="EMBL" id="OAB75598.1"/>
    </source>
</evidence>
<accession>A0A167EJC2</accession>
<dbReference type="EMBL" id="LSFN01000007">
    <property type="protein sequence ID" value="OAB75598.1"/>
    <property type="molecule type" value="Genomic_DNA"/>
</dbReference>
<dbReference type="AlphaFoldDB" id="A0A167EJC2"/>
<dbReference type="RefSeq" id="WP_068657013.1">
    <property type="nucleotide sequence ID" value="NZ_CP017773.1"/>
</dbReference>
<organism evidence="1 2">
    <name type="scientific">Paenibacillus crassostreae</name>
    <dbReference type="NCBI Taxonomy" id="1763538"/>
    <lineage>
        <taxon>Bacteria</taxon>
        <taxon>Bacillati</taxon>
        <taxon>Bacillota</taxon>
        <taxon>Bacilli</taxon>
        <taxon>Bacillales</taxon>
        <taxon>Paenibacillaceae</taxon>
        <taxon>Paenibacillus</taxon>
    </lineage>
</organism>
<evidence type="ECO:0000313" key="2">
    <source>
        <dbReference type="Proteomes" id="UP000077134"/>
    </source>
</evidence>
<protein>
    <recommendedName>
        <fullName evidence="3">DNA-binding protein</fullName>
    </recommendedName>
</protein>
<comment type="caution">
    <text evidence="1">The sequence shown here is derived from an EMBL/GenBank/DDBJ whole genome shotgun (WGS) entry which is preliminary data.</text>
</comment>
<gene>
    <name evidence="1" type="ORF">PNBC_08185</name>
</gene>
<reference evidence="1 2" key="1">
    <citation type="submission" date="2016-02" db="EMBL/GenBank/DDBJ databases">
        <title>Paenibacillus sp. LPB0068, isolated from Crassostrea gigas.</title>
        <authorList>
            <person name="Shin S.-K."/>
            <person name="Yi H."/>
        </authorList>
    </citation>
    <scope>NUCLEOTIDE SEQUENCE [LARGE SCALE GENOMIC DNA]</scope>
    <source>
        <strain evidence="1 2">LPB0068</strain>
    </source>
</reference>